<name>A0A5Q2RRI3_9ACTN</name>
<dbReference type="Proteomes" id="UP000334019">
    <property type="component" value="Chromosome"/>
</dbReference>
<keyword evidence="4" id="KW-1185">Reference proteome</keyword>
<feature type="chain" id="PRO_5024407172" description="DUF3558 domain-containing protein" evidence="2">
    <location>
        <begin position="32"/>
        <end position="170"/>
    </location>
</feature>
<proteinExistence type="predicted"/>
<accession>A0A5Q2RRI3</accession>
<dbReference type="KEGG" id="atq:GH723_12190"/>
<dbReference type="RefSeq" id="WP_153759901.1">
    <property type="nucleotide sequence ID" value="NZ_CP045851.1"/>
</dbReference>
<reference evidence="3 4" key="1">
    <citation type="submission" date="2019-11" db="EMBL/GenBank/DDBJ databases">
        <authorList>
            <person name="He Y."/>
        </authorList>
    </citation>
    <scope>NUCLEOTIDE SEQUENCE [LARGE SCALE GENOMIC DNA]</scope>
    <source>
        <strain evidence="3 4">SCSIO 58843</strain>
    </source>
</reference>
<evidence type="ECO:0000313" key="4">
    <source>
        <dbReference type="Proteomes" id="UP000334019"/>
    </source>
</evidence>
<evidence type="ECO:0000256" key="1">
    <source>
        <dbReference type="SAM" id="MobiDB-lite"/>
    </source>
</evidence>
<keyword evidence="2" id="KW-0732">Signal</keyword>
<feature type="region of interest" description="Disordered" evidence="1">
    <location>
        <begin position="36"/>
        <end position="58"/>
    </location>
</feature>
<evidence type="ECO:0008006" key="5">
    <source>
        <dbReference type="Google" id="ProtNLM"/>
    </source>
</evidence>
<dbReference type="EMBL" id="CP045851">
    <property type="protein sequence ID" value="QGG95795.1"/>
    <property type="molecule type" value="Genomic_DNA"/>
</dbReference>
<feature type="signal peptide" evidence="2">
    <location>
        <begin position="1"/>
        <end position="31"/>
    </location>
</feature>
<evidence type="ECO:0000256" key="2">
    <source>
        <dbReference type="SAM" id="SignalP"/>
    </source>
</evidence>
<evidence type="ECO:0000313" key="3">
    <source>
        <dbReference type="EMBL" id="QGG95795.1"/>
    </source>
</evidence>
<protein>
    <recommendedName>
        <fullName evidence="5">DUF3558 domain-containing protein</fullName>
    </recommendedName>
</protein>
<gene>
    <name evidence="3" type="ORF">GH723_12190</name>
</gene>
<sequence length="170" mass="17108">MSRTHLPTRRSHRLGVLGAAAILALLPAACGGDDDVATPDPGVAPAGGEAPTDAPVGDGVPKECATFIGIIEPADPAVLDTLPADWPEPPAGSTLCSGSGSGGTTTVQYATDVAPAEILAHYESELGADWNVAREAGAGDEILTGYRDAIGIQVQPRDGGFRIALADDAV</sequence>
<dbReference type="AlphaFoldDB" id="A0A5Q2RRI3"/>
<organism evidence="3 4">
    <name type="scientific">Actinomarinicola tropica</name>
    <dbReference type="NCBI Taxonomy" id="2789776"/>
    <lineage>
        <taxon>Bacteria</taxon>
        <taxon>Bacillati</taxon>
        <taxon>Actinomycetota</taxon>
        <taxon>Acidimicrobiia</taxon>
        <taxon>Acidimicrobiales</taxon>
        <taxon>Iamiaceae</taxon>
        <taxon>Actinomarinicola</taxon>
    </lineage>
</organism>